<dbReference type="RefSeq" id="WP_345153037.1">
    <property type="nucleotide sequence ID" value="NZ_BAABEO010000024.1"/>
</dbReference>
<evidence type="ECO:0000313" key="8">
    <source>
        <dbReference type="Proteomes" id="UP001500752"/>
    </source>
</evidence>
<dbReference type="PANTHER" id="PTHR43776">
    <property type="entry name" value="TRANSPORT ATP-BINDING PROTEIN"/>
    <property type="match status" value="1"/>
</dbReference>
<comment type="similarity">
    <text evidence="1">Belongs to the ABC transporter superfamily.</text>
</comment>
<keyword evidence="4 7" id="KW-0067">ATP-binding</keyword>
<evidence type="ECO:0000313" key="7">
    <source>
        <dbReference type="EMBL" id="GAA3696007.1"/>
    </source>
</evidence>
<dbReference type="InterPro" id="IPR003439">
    <property type="entry name" value="ABC_transporter-like_ATP-bd"/>
</dbReference>
<dbReference type="Gene3D" id="3.40.50.300">
    <property type="entry name" value="P-loop containing nucleotide triphosphate hydrolases"/>
    <property type="match status" value="1"/>
</dbReference>
<dbReference type="InterPro" id="IPR017871">
    <property type="entry name" value="ABC_transporter-like_CS"/>
</dbReference>
<feature type="region of interest" description="Disordered" evidence="5">
    <location>
        <begin position="260"/>
        <end position="282"/>
    </location>
</feature>
<dbReference type="Proteomes" id="UP001500752">
    <property type="component" value="Unassembled WGS sequence"/>
</dbReference>
<proteinExistence type="inferred from homology"/>
<sequence length="282" mass="30946">MPNALLRVQGLAKTFGKGRRAHRALDDVTFDINEGEVLGLVGESGSGKSTTLRCMMGLERPTAGSIIYNGEFELGSASKAQLAAYRRDVQMVFQDPFSSLNPRMTVRQILEEPMVVVGGFPAAERRERILSLLNMVGMSEQHLERYPRDFSGGQRQRIAIVRALTVGPKLLVCDEPVSALDVSVQAQVLNLLKDMQRQLNLTVLFIAHDLAVVKYLCDRLVVLNQGRVAEAGPVARVYADPTSEYTRELLAAVPVPDPRLERQRRRGGPSPVLATQAAGELA</sequence>
<keyword evidence="2" id="KW-0813">Transport</keyword>
<evidence type="ECO:0000256" key="4">
    <source>
        <dbReference type="ARBA" id="ARBA00022840"/>
    </source>
</evidence>
<organism evidence="7 8">
    <name type="scientific">Arthrobacter ginkgonis</name>
    <dbReference type="NCBI Taxonomy" id="1630594"/>
    <lineage>
        <taxon>Bacteria</taxon>
        <taxon>Bacillati</taxon>
        <taxon>Actinomycetota</taxon>
        <taxon>Actinomycetes</taxon>
        <taxon>Micrococcales</taxon>
        <taxon>Micrococcaceae</taxon>
        <taxon>Arthrobacter</taxon>
    </lineage>
</organism>
<gene>
    <name evidence="7" type="ORF">GCM10023081_36440</name>
</gene>
<dbReference type="InterPro" id="IPR027417">
    <property type="entry name" value="P-loop_NTPase"/>
</dbReference>
<feature type="domain" description="ABC transporter" evidence="6">
    <location>
        <begin position="6"/>
        <end position="250"/>
    </location>
</feature>
<dbReference type="SUPFAM" id="SSF52540">
    <property type="entry name" value="P-loop containing nucleoside triphosphate hydrolases"/>
    <property type="match status" value="1"/>
</dbReference>
<dbReference type="InterPro" id="IPR003593">
    <property type="entry name" value="AAA+_ATPase"/>
</dbReference>
<evidence type="ECO:0000259" key="6">
    <source>
        <dbReference type="PROSITE" id="PS50893"/>
    </source>
</evidence>
<dbReference type="PANTHER" id="PTHR43776:SF7">
    <property type="entry name" value="D,D-DIPEPTIDE TRANSPORT ATP-BINDING PROTEIN DDPF-RELATED"/>
    <property type="match status" value="1"/>
</dbReference>
<protein>
    <submittedName>
        <fullName evidence="7">Dipeptide ABC transporter ATP-binding protein</fullName>
    </submittedName>
</protein>
<evidence type="ECO:0000256" key="1">
    <source>
        <dbReference type="ARBA" id="ARBA00005417"/>
    </source>
</evidence>
<evidence type="ECO:0000256" key="3">
    <source>
        <dbReference type="ARBA" id="ARBA00022741"/>
    </source>
</evidence>
<name>A0ABP7CXD0_9MICC</name>
<accession>A0ABP7CXD0</accession>
<evidence type="ECO:0000256" key="2">
    <source>
        <dbReference type="ARBA" id="ARBA00022448"/>
    </source>
</evidence>
<keyword evidence="8" id="KW-1185">Reference proteome</keyword>
<dbReference type="Pfam" id="PF00005">
    <property type="entry name" value="ABC_tran"/>
    <property type="match status" value="1"/>
</dbReference>
<reference evidence="8" key="1">
    <citation type="journal article" date="2019" name="Int. J. Syst. Evol. Microbiol.">
        <title>The Global Catalogue of Microorganisms (GCM) 10K type strain sequencing project: providing services to taxonomists for standard genome sequencing and annotation.</title>
        <authorList>
            <consortium name="The Broad Institute Genomics Platform"/>
            <consortium name="The Broad Institute Genome Sequencing Center for Infectious Disease"/>
            <person name="Wu L."/>
            <person name="Ma J."/>
        </authorList>
    </citation>
    <scope>NUCLEOTIDE SEQUENCE [LARGE SCALE GENOMIC DNA]</scope>
    <source>
        <strain evidence="8">JCM 30742</strain>
    </source>
</reference>
<dbReference type="PROSITE" id="PS00211">
    <property type="entry name" value="ABC_TRANSPORTER_1"/>
    <property type="match status" value="1"/>
</dbReference>
<dbReference type="InterPro" id="IPR050319">
    <property type="entry name" value="ABC_transp_ATP-bind"/>
</dbReference>
<comment type="caution">
    <text evidence="7">The sequence shown here is derived from an EMBL/GenBank/DDBJ whole genome shotgun (WGS) entry which is preliminary data.</text>
</comment>
<dbReference type="CDD" id="cd03257">
    <property type="entry name" value="ABC_NikE_OppD_transporters"/>
    <property type="match status" value="1"/>
</dbReference>
<dbReference type="PROSITE" id="PS50893">
    <property type="entry name" value="ABC_TRANSPORTER_2"/>
    <property type="match status" value="1"/>
</dbReference>
<dbReference type="SMART" id="SM00382">
    <property type="entry name" value="AAA"/>
    <property type="match status" value="1"/>
</dbReference>
<dbReference type="GO" id="GO:0005524">
    <property type="term" value="F:ATP binding"/>
    <property type="evidence" value="ECO:0007669"/>
    <property type="project" value="UniProtKB-KW"/>
</dbReference>
<evidence type="ECO:0000256" key="5">
    <source>
        <dbReference type="SAM" id="MobiDB-lite"/>
    </source>
</evidence>
<dbReference type="EMBL" id="BAABEO010000024">
    <property type="protein sequence ID" value="GAA3696007.1"/>
    <property type="molecule type" value="Genomic_DNA"/>
</dbReference>
<keyword evidence="3" id="KW-0547">Nucleotide-binding</keyword>